<dbReference type="InterPro" id="IPR013517">
    <property type="entry name" value="FG-GAP"/>
</dbReference>
<dbReference type="Pfam" id="PF13517">
    <property type="entry name" value="FG-GAP_3"/>
    <property type="match status" value="1"/>
</dbReference>
<organism evidence="4 5">
    <name type="scientific">Pedobacter aquae</name>
    <dbReference type="NCBI Taxonomy" id="2605747"/>
    <lineage>
        <taxon>Bacteria</taxon>
        <taxon>Pseudomonadati</taxon>
        <taxon>Bacteroidota</taxon>
        <taxon>Sphingobacteriia</taxon>
        <taxon>Sphingobacteriales</taxon>
        <taxon>Sphingobacteriaceae</taxon>
        <taxon>Pedobacter</taxon>
    </lineage>
</organism>
<dbReference type="InterPro" id="IPR050708">
    <property type="entry name" value="T6SS_VgrG/RHS"/>
</dbReference>
<dbReference type="RefSeq" id="WP_149073924.1">
    <property type="nucleotide sequence ID" value="NZ_CP043329.1"/>
</dbReference>
<protein>
    <recommendedName>
        <fullName evidence="3">Teneurin-like YD-shell domain-containing protein</fullName>
    </recommendedName>
</protein>
<dbReference type="Pfam" id="PF25023">
    <property type="entry name" value="TEN_YD-shell"/>
    <property type="match status" value="1"/>
</dbReference>
<dbReference type="InterPro" id="IPR006530">
    <property type="entry name" value="YD"/>
</dbReference>
<dbReference type="InterPro" id="IPR022385">
    <property type="entry name" value="Rhs_assc_core"/>
</dbReference>
<keyword evidence="1" id="KW-0732">Signal</keyword>
<reference evidence="4 5" key="1">
    <citation type="submission" date="2019-08" db="EMBL/GenBank/DDBJ databases">
        <title>Pedobacter sp. nov., isolated from Han river, South Korea.</title>
        <authorList>
            <person name="Lee D.-H."/>
            <person name="Kim Y.-S."/>
            <person name="Hwang E.-M."/>
            <person name="Le Tran T.C."/>
            <person name="Cha C.-J."/>
        </authorList>
    </citation>
    <scope>NUCLEOTIDE SEQUENCE [LARGE SCALE GENOMIC DNA]</scope>
    <source>
        <strain evidence="4 5">CJ43</strain>
    </source>
</reference>
<accession>A0A5C0VDR8</accession>
<evidence type="ECO:0000313" key="4">
    <source>
        <dbReference type="EMBL" id="QEK50828.1"/>
    </source>
</evidence>
<dbReference type="EMBL" id="CP043329">
    <property type="protein sequence ID" value="QEK50828.1"/>
    <property type="molecule type" value="Genomic_DNA"/>
</dbReference>
<name>A0A5C0VDR8_9SPHI</name>
<dbReference type="KEGG" id="pej:FYC62_03435"/>
<proteinExistence type="predicted"/>
<evidence type="ECO:0000256" key="2">
    <source>
        <dbReference type="ARBA" id="ARBA00022737"/>
    </source>
</evidence>
<evidence type="ECO:0000256" key="1">
    <source>
        <dbReference type="ARBA" id="ARBA00022729"/>
    </source>
</evidence>
<dbReference type="NCBIfam" id="TIGR01643">
    <property type="entry name" value="YD_repeat_2x"/>
    <property type="match status" value="2"/>
</dbReference>
<dbReference type="InterPro" id="IPR056823">
    <property type="entry name" value="TEN-like_YD-shell"/>
</dbReference>
<feature type="domain" description="Teneurin-like YD-shell" evidence="3">
    <location>
        <begin position="741"/>
        <end position="1393"/>
    </location>
</feature>
<dbReference type="PANTHER" id="PTHR32305">
    <property type="match status" value="1"/>
</dbReference>
<gene>
    <name evidence="4" type="ORF">FYC62_03435</name>
</gene>
<dbReference type="Proteomes" id="UP000323653">
    <property type="component" value="Chromosome"/>
</dbReference>
<evidence type="ECO:0000313" key="5">
    <source>
        <dbReference type="Proteomes" id="UP000323653"/>
    </source>
</evidence>
<dbReference type="InterPro" id="IPR028994">
    <property type="entry name" value="Integrin_alpha_N"/>
</dbReference>
<keyword evidence="2" id="KW-0677">Repeat</keyword>
<evidence type="ECO:0000259" key="3">
    <source>
        <dbReference type="Pfam" id="PF25023"/>
    </source>
</evidence>
<dbReference type="NCBIfam" id="TIGR03696">
    <property type="entry name" value="Rhs_assc_core"/>
    <property type="match status" value="1"/>
</dbReference>
<keyword evidence="5" id="KW-1185">Reference proteome</keyword>
<sequence length="1698" mass="189309">MVSPPQNNSYYSECAQTMIPGTLIPLEYISGDFNGDGLTDIIGIAKPHTYITGEHYDFEFNSCSPNFGFSTVAKTYFINMDRRLNDEAQEIGTLLQPYDSIDKLYTADFNGDGKTDIMHVRNGIVYVYGLNATNQLVLLWQKSNSRIKTTLPLLLGDYNGDGKIDFMQPVANEGSDRNLYVHLYSTGNDFKVFEKRHSFNYDKPLQDGNTLYIYSLIPTDLNSDGKTDLLYTRTKTVTNSSSGEIITIAFYNTGMPNFLEAHSFISSGINTRYATLRHHPIPIALNPTKPNHRLEFGFISHNTITLYNFLRDVSKETRLKSVFQDGVSHSFNYQTPIEESDPYDYMPFYSSSSSLTYPYNNLRLIPGLNMVKRIDRVTSSNTLRQIFSYKNAVTNVEGLGFMGFGEIIKSNWHADEYDENKIFNINIHNPLLRGSLVKSFTSKNPYISSLISNVAASEPHLKMNDVQTAAKTVKASQTVSLLPGFQANASNGAFIATIANPATGVADGATLNDYITRTDYTYQAELLSNKVYKNLATSISVKDNLSGTNTLKTFEYDSYLNLVKEQQNFSGQGTTITEMTYSNDVGNTNYHIGRPLNKKTTANAAGDVYTTEEEYTYTDYLPTQIKKKGHSTPFITENLTYDNFGNILSKTLVTADGQRTSSKTYDPTGRFVVSETDTEGMTTTYTHNLITGSVLSRTNPYNQTESFVYDSWGNLIETTNYLGYKSYTSYSKSGFDTYIFQSNDEGQEAHEIINNLGQKIQSSSKDLLGQWINSDIEYDIYGRLKKQSEPYFSNSTVSQWNETTYDEYGRSTSTTSYTGKVTNISYNGLTTTVNDGTKTTITTKNALGQIASVQDPGGTINYIYDAAGNLKTANYDGIAQQITYDGWGRKIQLTDPSAGVYQYTYDQFGQVLQEITPKGTTTYTYLPSGRLNSKIITGDATNMSYQYTYDASTRLLTQLNLTNADGNNANYTYSYDNYKRLLSTVEDNTYARFTKTLEYDMFGKVFSETSEAKNKANNKVAQKTLLFEYMSGEVFALHDGQTGQVIHQSIGLNERGQPTASYFEGGQRLINTYDQYGYIQQSQLERYMNNPSVLMTLGYTFNTSRGLLTNRSNSAFSWNDSFAYDSQDRLTNFNDNNGNNSHIYDNKGRITNNSQLGDYTYNNYQQTQLNNLVSTAQTWYQDRALQQINYNAFKSPVEINEEGKERISFQYNAGLQRAHMYYGSTATEKMDRPYRRHYSEDGTMEITEDIQNGTTNFVFYLGGDAYSAPAIWKEIHHSNAQPLDAQLYFLHRDHLGSIVMITDAAGNIAEKRQFDAWGNIVKLENGNGVPLSAFVILDRGYTGHEHLLGVGLIHMNGRLYDPKLHRFLQPDNYVQDPYNSQNFNRYGYVLNNPLSHVDPSGEFIFTTLAAIFCPPLLPVAIGADLGMWSGGSMANGTANPFKWDYSSGKTWGYMLGGAITGGLSGGVANTIATSGIAFSNTLAIAGGSLINSAGTYMYTGGKTDLSINFGFGSYNFSTGEFGYLGKKGNSFMENLGYGLGTLANVSDVLAGFKPGEVQLNTENSDAIGHSALTKVGETNPDNSLVSVGPDPGGKWIFNPFKFKKGTNSWKNYVDAGDDVSKVSVRGVNLERIANYGSNLNKGVNYNLYFSSCVNHTARALTLAGVPAIGIHPFILHSQMVLRSIGIRPMLYSYHLYQY</sequence>
<dbReference type="SUPFAM" id="SSF69318">
    <property type="entry name" value="Integrin alpha N-terminal domain"/>
    <property type="match status" value="1"/>
</dbReference>
<dbReference type="Gene3D" id="2.180.10.10">
    <property type="entry name" value="RHS repeat-associated core"/>
    <property type="match status" value="2"/>
</dbReference>
<dbReference type="PANTHER" id="PTHR32305:SF15">
    <property type="entry name" value="PROTEIN RHSA-RELATED"/>
    <property type="match status" value="1"/>
</dbReference>